<reference evidence="2 3" key="1">
    <citation type="submission" date="2016-10" db="EMBL/GenBank/DDBJ databases">
        <authorList>
            <person name="de Groot N.N."/>
        </authorList>
    </citation>
    <scope>NUCLEOTIDE SEQUENCE [LARGE SCALE GENOMIC DNA]</scope>
    <source>
        <strain evidence="2 3">DSM 17794</strain>
    </source>
</reference>
<feature type="transmembrane region" description="Helical" evidence="1">
    <location>
        <begin position="7"/>
        <end position="29"/>
    </location>
</feature>
<keyword evidence="3" id="KW-1185">Reference proteome</keyword>
<feature type="transmembrane region" description="Helical" evidence="1">
    <location>
        <begin position="41"/>
        <end position="64"/>
    </location>
</feature>
<keyword evidence="1" id="KW-1133">Transmembrane helix</keyword>
<keyword evidence="1" id="KW-0472">Membrane</keyword>
<evidence type="ECO:0000313" key="2">
    <source>
        <dbReference type="EMBL" id="SFN61071.1"/>
    </source>
</evidence>
<evidence type="ECO:0000313" key="3">
    <source>
        <dbReference type="Proteomes" id="UP000199153"/>
    </source>
</evidence>
<organism evidence="2 3">
    <name type="scientific">Salegentibacter flavus</name>
    <dbReference type="NCBI Taxonomy" id="287099"/>
    <lineage>
        <taxon>Bacteria</taxon>
        <taxon>Pseudomonadati</taxon>
        <taxon>Bacteroidota</taxon>
        <taxon>Flavobacteriia</taxon>
        <taxon>Flavobacteriales</taxon>
        <taxon>Flavobacteriaceae</taxon>
        <taxon>Salegentibacter</taxon>
    </lineage>
</organism>
<keyword evidence="1" id="KW-0812">Transmembrane</keyword>
<evidence type="ECO:0000256" key="1">
    <source>
        <dbReference type="SAM" id="Phobius"/>
    </source>
</evidence>
<accession>A0A1I5AF33</accession>
<dbReference type="EMBL" id="FOVL01000010">
    <property type="protein sequence ID" value="SFN61071.1"/>
    <property type="molecule type" value="Genomic_DNA"/>
</dbReference>
<proteinExistence type="predicted"/>
<dbReference type="Proteomes" id="UP000199153">
    <property type="component" value="Unassembled WGS sequence"/>
</dbReference>
<name>A0A1I5AF33_9FLAO</name>
<feature type="transmembrane region" description="Helical" evidence="1">
    <location>
        <begin position="71"/>
        <end position="90"/>
    </location>
</feature>
<feature type="transmembrane region" description="Helical" evidence="1">
    <location>
        <begin position="102"/>
        <end position="122"/>
    </location>
</feature>
<sequence>MKKLFYYIALGFFLVFTLVTLYLSSSIIFDWFELREAQGDYVLFVVWVNFIAALIYLVALFGFFKYKKWTWKVLGVAALMIFAAFIGLLFHIDSGGAYELETIRALVLRFIITTGFAILAYFKIKKWKNIEN</sequence>
<dbReference type="AlphaFoldDB" id="A0A1I5AF33"/>
<gene>
    <name evidence="2" type="ORF">SAMN05660413_01837</name>
</gene>
<dbReference type="OrthoDB" id="1122739at2"/>
<dbReference type="STRING" id="287099.SAMN05660413_01837"/>
<dbReference type="RefSeq" id="WP_093408653.1">
    <property type="nucleotide sequence ID" value="NZ_FOVL01000010.1"/>
</dbReference>
<protein>
    <submittedName>
        <fullName evidence="2">Uncharacterized protein</fullName>
    </submittedName>
</protein>